<keyword evidence="4 6" id="KW-0378">Hydrolase</keyword>
<dbReference type="InterPro" id="IPR050131">
    <property type="entry name" value="Peptidase_S8_subtilisin-like"/>
</dbReference>
<feature type="domain" description="Secretion system C-terminal sorting" evidence="9">
    <location>
        <begin position="1277"/>
        <end position="1348"/>
    </location>
</feature>
<keyword evidence="11" id="KW-1185">Reference proteome</keyword>
<dbReference type="GO" id="GO:0006508">
    <property type="term" value="P:proteolysis"/>
    <property type="evidence" value="ECO:0007669"/>
    <property type="project" value="UniProtKB-KW"/>
</dbReference>
<protein>
    <submittedName>
        <fullName evidence="10">Subtilisin family serine protease</fullName>
    </submittedName>
</protein>
<keyword evidence="2 6" id="KW-0645">Protease</keyword>
<accession>A0ABU1S0K9</accession>
<dbReference type="InterPro" id="IPR026444">
    <property type="entry name" value="Secre_tail"/>
</dbReference>
<dbReference type="SUPFAM" id="SSF63446">
    <property type="entry name" value="Type I dockerin domain"/>
    <property type="match status" value="1"/>
</dbReference>
<dbReference type="InterPro" id="IPR036852">
    <property type="entry name" value="Peptidase_S8/S53_dom_sf"/>
</dbReference>
<evidence type="ECO:0000256" key="7">
    <source>
        <dbReference type="RuleBase" id="RU003355"/>
    </source>
</evidence>
<dbReference type="EMBL" id="JAVDTX010000002">
    <property type="protein sequence ID" value="MDR6844562.1"/>
    <property type="molecule type" value="Genomic_DNA"/>
</dbReference>
<dbReference type="PRINTS" id="PR00723">
    <property type="entry name" value="SUBTILISIN"/>
</dbReference>
<evidence type="ECO:0000256" key="4">
    <source>
        <dbReference type="ARBA" id="ARBA00022801"/>
    </source>
</evidence>
<evidence type="ECO:0000313" key="11">
    <source>
        <dbReference type="Proteomes" id="UP001261871"/>
    </source>
</evidence>
<evidence type="ECO:0000259" key="8">
    <source>
        <dbReference type="Pfam" id="PF00082"/>
    </source>
</evidence>
<evidence type="ECO:0000313" key="10">
    <source>
        <dbReference type="EMBL" id="MDR6844562.1"/>
    </source>
</evidence>
<evidence type="ECO:0000256" key="5">
    <source>
        <dbReference type="ARBA" id="ARBA00022825"/>
    </source>
</evidence>
<name>A0ABU1S0K9_9FLAO</name>
<dbReference type="InterPro" id="IPR034204">
    <property type="entry name" value="PfSUB1-like_cat_dom"/>
</dbReference>
<dbReference type="PROSITE" id="PS00137">
    <property type="entry name" value="SUBTILASE_HIS"/>
    <property type="match status" value="1"/>
</dbReference>
<sequence>MKKTLLLLLFITQFIFGQNRDPRQDKMNFTPGKIIVKLKDQVNTKVTYTSKGVGSSKENIGKLLGIESKVSGSAVLFSQQSVQQSLTNRKTKRTDSRLPEIHSLKNIFTLELKDKQENVLALVEDLKNNPDVEYAEPDYVFSVNDFKADAKTYTDADFKKRVGTTVTPNDPLYAQQSNITATHINEVWNTYGTGNGSQIIAILDTGVDYNHPDLAPNIWTNEKELNGIAGYDDDGNGFIDDIRGWDFINNDNAPLDDNMHGTHVAGIAGAVGGNGMGIAGAAWNVKLMPIKIFQSNGEGNASTIALGIQYAANNDATIINMSFGSYAESTTMRNALENAYATAVLVAAAGNSGICIGPGKCPDNQPSMPSYPGAYSFVLGVEDIAGYSNYDQDGSVFSAYSNLLNYELKAPGSGIMSTVPNGGYRTLTGTSMATPLVAGGIALYLQQKPNDSKELLFGNLINSSTSFVDFKKGIEITPTPELKVLSAINKDDSNGQNGNGFLEPNEIIDIFPLVKNYWGPTNDVHVGIEFAEFEDQTKATILTPEIVIGSITAYAKLQDLTKSLKIKIASNVANNVNVKFNLKVWSGPNKEYLTSTEYVINVKNSILLFGIINQDMTLYPEKEYLVSDNVIFSENATITILPGTTIKIADNKNISLNDNARLVAQGTKDAFITFTSENNYWSGFSFLSNNENKSILDYVKVENINKTIMFNYQSKNAVFSNLLMTNCSTQLFTNTANIEFLKCSFYDNNISQYGSITECNVNSTNIINNTFEIGIGYYSASSPSSYLNIYNNINSYYFNNTGTSQPITAYLGTGDPSKYRREVRDALNDSSKTGLMNMSAISKIPYEENHGVVWKVLVNGKDAQDEYELMDPIGVGQHEFKVYFNRAMDTNYPPQISYGVREPYDQKMISEKGTWSADGKIYTVTHEVKIGAADGINRIRVVGSRDLDNFDIPTEDSRFNMLVQSAGSASVGFEATPGLGKIALEWKELSNTQLEDVLGYNMYRYTAKEDHTFTELEKINNTLITASENEAPKYVDFNVEEGKTYYYKYKVLRTSFDETDYSKTVAVSPLTSKLGDSNGDFSVNVQDLVQSVDYILGNNPTPFIFLAADVNADKAINVLDIVGTVDIILNPKTGRKATAKSSIAFYPNETVGDAVFHWEGNDLYVESKNAIGGLQLAFDSEFEFSKSDAINSFESLSYKQDNQKVVMVYSFNGTAIPAGKIKLLTKSNAVSDNLDISKAVVGTPSGLKLNAVFNTSAIPGIAAPLQTNFTEIVSLSPNPTSGIVNIEYYLPDNMDNVSFSVYDLSGKRIWSQNNFKNTSGYNTVGLELNGLSNNIYFLVMDVQRNGELKDRIVKKIIVKK</sequence>
<dbReference type="Pfam" id="PF00082">
    <property type="entry name" value="Peptidase_S8"/>
    <property type="match status" value="1"/>
</dbReference>
<comment type="caution">
    <text evidence="10">The sequence shown here is derived from an EMBL/GenBank/DDBJ whole genome shotgun (WGS) entry which is preliminary data.</text>
</comment>
<dbReference type="NCBIfam" id="TIGR04183">
    <property type="entry name" value="Por_Secre_tail"/>
    <property type="match status" value="1"/>
</dbReference>
<dbReference type="InterPro" id="IPR036439">
    <property type="entry name" value="Dockerin_dom_sf"/>
</dbReference>
<dbReference type="InterPro" id="IPR023828">
    <property type="entry name" value="Peptidase_S8_Ser-AS"/>
</dbReference>
<keyword evidence="3" id="KW-0732">Signal</keyword>
<feature type="active site" description="Charge relay system" evidence="6">
    <location>
        <position position="204"/>
    </location>
</feature>
<dbReference type="InterPro" id="IPR011050">
    <property type="entry name" value="Pectin_lyase_fold/virulence"/>
</dbReference>
<evidence type="ECO:0000256" key="2">
    <source>
        <dbReference type="ARBA" id="ARBA00022670"/>
    </source>
</evidence>
<dbReference type="Gene3D" id="2.60.40.10">
    <property type="entry name" value="Immunoglobulins"/>
    <property type="match status" value="1"/>
</dbReference>
<dbReference type="InterPro" id="IPR022398">
    <property type="entry name" value="Peptidase_S8_His-AS"/>
</dbReference>
<proteinExistence type="inferred from homology"/>
<evidence type="ECO:0000256" key="3">
    <source>
        <dbReference type="ARBA" id="ARBA00022729"/>
    </source>
</evidence>
<dbReference type="Proteomes" id="UP001261871">
    <property type="component" value="Unassembled WGS sequence"/>
</dbReference>
<feature type="active site" description="Charge relay system" evidence="6">
    <location>
        <position position="260"/>
    </location>
</feature>
<dbReference type="InterPro" id="IPR013783">
    <property type="entry name" value="Ig-like_fold"/>
</dbReference>
<reference evidence="10 11" key="1">
    <citation type="submission" date="2023-07" db="EMBL/GenBank/DDBJ databases">
        <title>Sorghum-associated microbial communities from plants grown in Nebraska, USA.</title>
        <authorList>
            <person name="Schachtman D."/>
        </authorList>
    </citation>
    <scope>NUCLEOTIDE SEQUENCE [LARGE SCALE GENOMIC DNA]</scope>
    <source>
        <strain evidence="10 11">BE124</strain>
    </source>
</reference>
<dbReference type="InterPro" id="IPR000209">
    <property type="entry name" value="Peptidase_S8/S53_dom"/>
</dbReference>
<dbReference type="PANTHER" id="PTHR43806:SF11">
    <property type="entry name" value="CEREVISIN-RELATED"/>
    <property type="match status" value="1"/>
</dbReference>
<dbReference type="RefSeq" id="WP_310005044.1">
    <property type="nucleotide sequence ID" value="NZ_JAVDTX010000002.1"/>
</dbReference>
<gene>
    <name evidence="10" type="ORF">J2W95_001253</name>
</gene>
<feature type="active site" description="Charge relay system" evidence="6">
    <location>
        <position position="431"/>
    </location>
</feature>
<dbReference type="PROSITE" id="PS51892">
    <property type="entry name" value="SUBTILASE"/>
    <property type="match status" value="1"/>
</dbReference>
<dbReference type="PANTHER" id="PTHR43806">
    <property type="entry name" value="PEPTIDASE S8"/>
    <property type="match status" value="1"/>
</dbReference>
<evidence type="ECO:0000256" key="6">
    <source>
        <dbReference type="PROSITE-ProRule" id="PRU01240"/>
    </source>
</evidence>
<organism evidence="10 11">
    <name type="scientific">Flavobacterium granuli</name>
    <dbReference type="NCBI Taxonomy" id="280093"/>
    <lineage>
        <taxon>Bacteria</taxon>
        <taxon>Pseudomonadati</taxon>
        <taxon>Bacteroidota</taxon>
        <taxon>Flavobacteriia</taxon>
        <taxon>Flavobacteriales</taxon>
        <taxon>Flavobacteriaceae</taxon>
        <taxon>Flavobacterium</taxon>
    </lineage>
</organism>
<feature type="domain" description="Peptidase S8/S53" evidence="8">
    <location>
        <begin position="198"/>
        <end position="464"/>
    </location>
</feature>
<dbReference type="Pfam" id="PF18962">
    <property type="entry name" value="Por_Secre_tail"/>
    <property type="match status" value="1"/>
</dbReference>
<dbReference type="CDD" id="cd07473">
    <property type="entry name" value="Peptidases_S8_Subtilisin_like"/>
    <property type="match status" value="1"/>
</dbReference>
<dbReference type="GO" id="GO:0008233">
    <property type="term" value="F:peptidase activity"/>
    <property type="evidence" value="ECO:0007669"/>
    <property type="project" value="UniProtKB-KW"/>
</dbReference>
<dbReference type="PROSITE" id="PS00138">
    <property type="entry name" value="SUBTILASE_SER"/>
    <property type="match status" value="1"/>
</dbReference>
<dbReference type="PROSITE" id="PS00136">
    <property type="entry name" value="SUBTILASE_ASP"/>
    <property type="match status" value="1"/>
</dbReference>
<dbReference type="SUPFAM" id="SSF51126">
    <property type="entry name" value="Pectin lyase-like"/>
    <property type="match status" value="1"/>
</dbReference>
<keyword evidence="5 6" id="KW-0720">Serine protease</keyword>
<dbReference type="Gene3D" id="3.40.50.200">
    <property type="entry name" value="Peptidase S8/S53 domain"/>
    <property type="match status" value="1"/>
</dbReference>
<comment type="similarity">
    <text evidence="1 6 7">Belongs to the peptidase S8 family.</text>
</comment>
<evidence type="ECO:0000259" key="9">
    <source>
        <dbReference type="Pfam" id="PF18962"/>
    </source>
</evidence>
<dbReference type="SUPFAM" id="SSF52743">
    <property type="entry name" value="Subtilisin-like"/>
    <property type="match status" value="1"/>
</dbReference>
<dbReference type="Gene3D" id="1.10.1330.10">
    <property type="entry name" value="Dockerin domain"/>
    <property type="match status" value="1"/>
</dbReference>
<dbReference type="InterPro" id="IPR023827">
    <property type="entry name" value="Peptidase_S8_Asp-AS"/>
</dbReference>
<evidence type="ECO:0000256" key="1">
    <source>
        <dbReference type="ARBA" id="ARBA00011073"/>
    </source>
</evidence>
<dbReference type="InterPro" id="IPR015500">
    <property type="entry name" value="Peptidase_S8_subtilisin-rel"/>
</dbReference>
<dbReference type="CDD" id="cd14256">
    <property type="entry name" value="Dockerin_I"/>
    <property type="match status" value="1"/>
</dbReference>